<reference evidence="7 8" key="1">
    <citation type="submission" date="2017-10" db="EMBL/GenBank/DDBJ databases">
        <title>Extensive intraspecific genome diversity in a model arbuscular mycorrhizal fungus.</title>
        <authorList>
            <person name="Chen E.C.H."/>
            <person name="Morin E."/>
            <person name="Baudet D."/>
            <person name="Noel J."/>
            <person name="Ndikumana S."/>
            <person name="Charron P."/>
            <person name="St-Onge C."/>
            <person name="Giorgi J."/>
            <person name="Grigoriev I.V."/>
            <person name="Roux C."/>
            <person name="Martin F.M."/>
            <person name="Corradi N."/>
        </authorList>
    </citation>
    <scope>NUCLEOTIDE SEQUENCE [LARGE SCALE GENOMIC DNA]</scope>
    <source>
        <strain evidence="7 8">A1</strain>
    </source>
</reference>
<evidence type="ECO:0000256" key="1">
    <source>
        <dbReference type="ARBA" id="ARBA00010982"/>
    </source>
</evidence>
<keyword evidence="3 4" id="KW-0012">Acyltransferase</keyword>
<sequence length="319" mass="34122">IPSYTVHRQCGSGLQAINSAALQIQCGISDCIVAGGVESMSTAPFYVNNVRFGVGSGNIELKDPNTASQSGSQPKSQYTIQTMGHTAENIAKLYHITQKEQDEFAYYSQLKADAAIRNGLFKEQILPYKINKKKTEVIFDTDEHPRLSSLDKLSTLPPAFIENGTVTAGNSSGRNDGASALLITSLEYAQEMDLSPKVKIIAQAASGCDPNTMGLGPVYATKKALEQAQLSMTDIDIIELNEAFASQSIACIREMGVDEERVNPNGGAIALGHPIGATGAILMTKLIHELERTGKRYGLVTLCIAGGLGISTIVENLRI</sequence>
<dbReference type="Pfam" id="PF00108">
    <property type="entry name" value="Thiolase_N"/>
    <property type="match status" value="1"/>
</dbReference>
<dbReference type="InterPro" id="IPR020617">
    <property type="entry name" value="Thiolase_C"/>
</dbReference>
<proteinExistence type="inferred from homology"/>
<dbReference type="EMBL" id="LLXH01005456">
    <property type="protein sequence ID" value="PKC52620.1"/>
    <property type="molecule type" value="Genomic_DNA"/>
</dbReference>
<dbReference type="InterPro" id="IPR020613">
    <property type="entry name" value="Thiolase_CS"/>
</dbReference>
<evidence type="ECO:0000313" key="8">
    <source>
        <dbReference type="Proteomes" id="UP000232688"/>
    </source>
</evidence>
<evidence type="ECO:0000256" key="4">
    <source>
        <dbReference type="RuleBase" id="RU003557"/>
    </source>
</evidence>
<protein>
    <submittedName>
        <fullName evidence="7">Acetyl-CoA acetyltransferase</fullName>
    </submittedName>
</protein>
<dbReference type="SUPFAM" id="SSF53901">
    <property type="entry name" value="Thiolase-like"/>
    <property type="match status" value="2"/>
</dbReference>
<dbReference type="Gene3D" id="3.40.47.10">
    <property type="match status" value="1"/>
</dbReference>
<dbReference type="PANTHER" id="PTHR18919:SF107">
    <property type="entry name" value="ACETYL-COA ACETYLTRANSFERASE, CYTOSOLIC"/>
    <property type="match status" value="1"/>
</dbReference>
<dbReference type="VEuPathDB" id="FungiDB:RhiirA1_355982"/>
<feature type="domain" description="Thiolase N-terminal" evidence="5">
    <location>
        <begin position="1"/>
        <end position="185"/>
    </location>
</feature>
<dbReference type="InterPro" id="IPR016039">
    <property type="entry name" value="Thiolase-like"/>
</dbReference>
<reference evidence="7 8" key="2">
    <citation type="submission" date="2017-10" db="EMBL/GenBank/DDBJ databases">
        <title>Genome analyses suggest a sexual origin of heterokaryosis in a supposedly ancient asexual fungus.</title>
        <authorList>
            <person name="Corradi N."/>
            <person name="Sedzielewska K."/>
            <person name="Noel J."/>
            <person name="Charron P."/>
            <person name="Farinelli L."/>
            <person name="Marton T."/>
            <person name="Kruger M."/>
            <person name="Pelin A."/>
            <person name="Brachmann A."/>
            <person name="Corradi N."/>
        </authorList>
    </citation>
    <scope>NUCLEOTIDE SEQUENCE [LARGE SCALE GENOMIC DNA]</scope>
    <source>
        <strain evidence="7 8">A1</strain>
    </source>
</reference>
<dbReference type="PANTHER" id="PTHR18919">
    <property type="entry name" value="ACETYL-COA C-ACYLTRANSFERASE"/>
    <property type="match status" value="1"/>
</dbReference>
<dbReference type="NCBIfam" id="TIGR01930">
    <property type="entry name" value="AcCoA-C-Actrans"/>
    <property type="match status" value="1"/>
</dbReference>
<name>A0A2N0QNJ9_9GLOM</name>
<dbReference type="InterPro" id="IPR020610">
    <property type="entry name" value="Thiolase_AS"/>
</dbReference>
<dbReference type="VEuPathDB" id="FungiDB:RhiirFUN_022593"/>
<dbReference type="AlphaFoldDB" id="A0A2N0QNJ9"/>
<dbReference type="InterPro" id="IPR020616">
    <property type="entry name" value="Thiolase_N"/>
</dbReference>
<dbReference type="Pfam" id="PF02803">
    <property type="entry name" value="Thiolase_C"/>
    <property type="match status" value="1"/>
</dbReference>
<dbReference type="GO" id="GO:0016747">
    <property type="term" value="F:acyltransferase activity, transferring groups other than amino-acyl groups"/>
    <property type="evidence" value="ECO:0007669"/>
    <property type="project" value="InterPro"/>
</dbReference>
<dbReference type="PROSITE" id="PS00099">
    <property type="entry name" value="THIOLASE_3"/>
    <property type="match status" value="1"/>
</dbReference>
<dbReference type="VEuPathDB" id="FungiDB:FUN_017269"/>
<dbReference type="PROSITE" id="PS00737">
    <property type="entry name" value="THIOLASE_2"/>
    <property type="match status" value="1"/>
</dbReference>
<evidence type="ECO:0000259" key="6">
    <source>
        <dbReference type="Pfam" id="PF02803"/>
    </source>
</evidence>
<dbReference type="InterPro" id="IPR002155">
    <property type="entry name" value="Thiolase"/>
</dbReference>
<evidence type="ECO:0000313" key="7">
    <source>
        <dbReference type="EMBL" id="PKC52620.1"/>
    </source>
</evidence>
<dbReference type="Proteomes" id="UP000232688">
    <property type="component" value="Unassembled WGS sequence"/>
</dbReference>
<keyword evidence="2 4" id="KW-0808">Transferase</keyword>
<feature type="domain" description="Thiolase C-terminal" evidence="6">
    <location>
        <begin position="195"/>
        <end position="315"/>
    </location>
</feature>
<dbReference type="CDD" id="cd00751">
    <property type="entry name" value="thiolase"/>
    <property type="match status" value="1"/>
</dbReference>
<comment type="similarity">
    <text evidence="1 4">Belongs to the thiolase-like superfamily. Thiolase family.</text>
</comment>
<evidence type="ECO:0000256" key="3">
    <source>
        <dbReference type="ARBA" id="ARBA00023315"/>
    </source>
</evidence>
<organism evidence="7 8">
    <name type="scientific">Rhizophagus irregularis</name>
    <dbReference type="NCBI Taxonomy" id="588596"/>
    <lineage>
        <taxon>Eukaryota</taxon>
        <taxon>Fungi</taxon>
        <taxon>Fungi incertae sedis</taxon>
        <taxon>Mucoromycota</taxon>
        <taxon>Glomeromycotina</taxon>
        <taxon>Glomeromycetes</taxon>
        <taxon>Glomerales</taxon>
        <taxon>Glomeraceae</taxon>
        <taxon>Rhizophagus</taxon>
    </lineage>
</organism>
<comment type="caution">
    <text evidence="7">The sequence shown here is derived from an EMBL/GenBank/DDBJ whole genome shotgun (WGS) entry which is preliminary data.</text>
</comment>
<gene>
    <name evidence="7" type="ORF">RhiirA1_355982</name>
</gene>
<evidence type="ECO:0000256" key="2">
    <source>
        <dbReference type="ARBA" id="ARBA00022679"/>
    </source>
</evidence>
<accession>A0A2N0QNJ9</accession>
<evidence type="ECO:0000259" key="5">
    <source>
        <dbReference type="Pfam" id="PF00108"/>
    </source>
</evidence>
<feature type="non-terminal residue" evidence="7">
    <location>
        <position position="1"/>
    </location>
</feature>